<evidence type="ECO:0000313" key="3">
    <source>
        <dbReference type="Proteomes" id="UP001108089"/>
    </source>
</evidence>
<sequence>MPMRHGRLSRRAVIGHPVVRSPAPPDSASLVAKGVARRKTRDGRSGNDGS</sequence>
<dbReference type="RefSeq" id="WP_235721717.1">
    <property type="nucleotide sequence ID" value="NZ_JAKGCU010000001.1"/>
</dbReference>
<gene>
    <name evidence="2" type="ORF">L1892_01730</name>
</gene>
<comment type="caution">
    <text evidence="2">The sequence shown here is derived from an EMBL/GenBank/DDBJ whole genome shotgun (WGS) entry which is preliminary data.</text>
</comment>
<organism evidence="2 3">
    <name type="scientific">Gordonia tangerina</name>
    <dbReference type="NCBI Taxonomy" id="2911060"/>
    <lineage>
        <taxon>Bacteria</taxon>
        <taxon>Bacillati</taxon>
        <taxon>Actinomycetota</taxon>
        <taxon>Actinomycetes</taxon>
        <taxon>Mycobacteriales</taxon>
        <taxon>Gordoniaceae</taxon>
        <taxon>Gordonia</taxon>
    </lineage>
</organism>
<protein>
    <submittedName>
        <fullName evidence="2">Uncharacterized protein</fullName>
    </submittedName>
</protein>
<reference evidence="2" key="1">
    <citation type="submission" date="2022-01" db="EMBL/GenBank/DDBJ databases">
        <title>Gordonia xiamenensis sp. nov., isolated from surface seawater in Xiamen.</title>
        <authorList>
            <person name="He Y.F."/>
        </authorList>
    </citation>
    <scope>NUCLEOTIDE SEQUENCE</scope>
    <source>
        <strain evidence="2">GW1C4-4</strain>
    </source>
</reference>
<evidence type="ECO:0000256" key="1">
    <source>
        <dbReference type="SAM" id="MobiDB-lite"/>
    </source>
</evidence>
<dbReference type="Proteomes" id="UP001108089">
    <property type="component" value="Unassembled WGS sequence"/>
</dbReference>
<name>A0ABS9DD36_9ACTN</name>
<accession>A0ABS9DD36</accession>
<feature type="compositionally biased region" description="Basic residues" evidence="1">
    <location>
        <begin position="1"/>
        <end position="10"/>
    </location>
</feature>
<keyword evidence="3" id="KW-1185">Reference proteome</keyword>
<feature type="region of interest" description="Disordered" evidence="1">
    <location>
        <begin position="1"/>
        <end position="50"/>
    </location>
</feature>
<evidence type="ECO:0000313" key="2">
    <source>
        <dbReference type="EMBL" id="MCF3937101.1"/>
    </source>
</evidence>
<proteinExistence type="predicted"/>
<dbReference type="EMBL" id="JAKGCU010000001">
    <property type="protein sequence ID" value="MCF3937101.1"/>
    <property type="molecule type" value="Genomic_DNA"/>
</dbReference>